<name>A0A8J3FK00_9ACTN</name>
<dbReference type="HAMAP" id="MF_02087">
    <property type="entry name" value="PLP_homeostasis"/>
    <property type="match status" value="1"/>
</dbReference>
<dbReference type="Gene3D" id="3.20.20.10">
    <property type="entry name" value="Alanine racemase"/>
    <property type="match status" value="1"/>
</dbReference>
<comment type="similarity">
    <text evidence="2">Belongs to the pyridoxal phosphate-binding protein YggS/PROSC family.</text>
</comment>
<dbReference type="AlphaFoldDB" id="A0A8J3FK00"/>
<sequence>MSGSPSPDGPGTVRRPVPAGPDPAAPRRADPDRSAARRAEIAAGLAAVRARVAAAAAAAGRAADAVTLVVVTKTYPAADVGHLVALGVTEVGENRDQEAAPKAAAVAAAGPAPRWHFIGQLQRNKAASVVTYADAVHSVDSVRLAGALAGAAARLRPAPLDVLVQVSLDAGPDAAARGGAVSGDDPDTGLDRVLAAVAGAGALRLRGLMAVAPLGERPAAAFDRLQHLAARVRAAYPQAALLSAGMSGDLEEAVACGATHVRVGSAVLGKRATPG</sequence>
<dbReference type="GO" id="GO:0030170">
    <property type="term" value="F:pyridoxal phosphate binding"/>
    <property type="evidence" value="ECO:0007669"/>
    <property type="project" value="UniProtKB-UniRule"/>
</dbReference>
<evidence type="ECO:0000256" key="3">
    <source>
        <dbReference type="PIRSR" id="PIRSR004848-1"/>
    </source>
</evidence>
<keyword evidence="6" id="KW-1185">Reference proteome</keyword>
<reference evidence="5" key="2">
    <citation type="submission" date="2020-09" db="EMBL/GenBank/DDBJ databases">
        <authorList>
            <person name="Sun Q."/>
            <person name="Ohkuma M."/>
        </authorList>
    </citation>
    <scope>NUCLEOTIDE SEQUENCE</scope>
    <source>
        <strain evidence="5">JCM 3091</strain>
    </source>
</reference>
<dbReference type="PIRSF" id="PIRSF004848">
    <property type="entry name" value="YBL036c_PLPDEIII"/>
    <property type="match status" value="1"/>
</dbReference>
<dbReference type="SUPFAM" id="SSF51419">
    <property type="entry name" value="PLP-binding barrel"/>
    <property type="match status" value="1"/>
</dbReference>
<feature type="region of interest" description="Disordered" evidence="4">
    <location>
        <begin position="1"/>
        <end position="36"/>
    </location>
</feature>
<proteinExistence type="inferred from homology"/>
<reference evidence="5" key="1">
    <citation type="journal article" date="2014" name="Int. J. Syst. Evol. Microbiol.">
        <title>Complete genome sequence of Corynebacterium casei LMG S-19264T (=DSM 44701T), isolated from a smear-ripened cheese.</title>
        <authorList>
            <consortium name="US DOE Joint Genome Institute (JGI-PGF)"/>
            <person name="Walter F."/>
            <person name="Albersmeier A."/>
            <person name="Kalinowski J."/>
            <person name="Ruckert C."/>
        </authorList>
    </citation>
    <scope>NUCLEOTIDE SEQUENCE</scope>
    <source>
        <strain evidence="5">JCM 3091</strain>
    </source>
</reference>
<evidence type="ECO:0000313" key="6">
    <source>
        <dbReference type="Proteomes" id="UP000662200"/>
    </source>
</evidence>
<feature type="modified residue" description="N6-(pyridoxal phosphate)lysine" evidence="2 3">
    <location>
        <position position="73"/>
    </location>
</feature>
<comment type="caution">
    <text evidence="5">The sequence shown here is derived from an EMBL/GenBank/DDBJ whole genome shotgun (WGS) entry which is preliminary data.</text>
</comment>
<dbReference type="PANTHER" id="PTHR10146">
    <property type="entry name" value="PROLINE SYNTHETASE CO-TRANSCRIBED BACTERIAL HOMOLOG PROTEIN"/>
    <property type="match status" value="1"/>
</dbReference>
<comment type="function">
    <text evidence="2">Pyridoxal 5'-phosphate (PLP)-binding protein, which is involved in PLP homeostasis.</text>
</comment>
<protein>
    <recommendedName>
        <fullName evidence="2">Pyridoxal phosphate homeostasis protein</fullName>
        <shortName evidence="2">PLP homeostasis protein</shortName>
    </recommendedName>
</protein>
<dbReference type="InterPro" id="IPR011078">
    <property type="entry name" value="PyrdxlP_homeostasis"/>
</dbReference>
<evidence type="ECO:0000256" key="1">
    <source>
        <dbReference type="ARBA" id="ARBA00022898"/>
    </source>
</evidence>
<gene>
    <name evidence="5" type="ORF">GCM10010124_18210</name>
</gene>
<dbReference type="InterPro" id="IPR029066">
    <property type="entry name" value="PLP-binding_barrel"/>
</dbReference>
<dbReference type="EMBL" id="BMQC01000005">
    <property type="protein sequence ID" value="GGK26022.1"/>
    <property type="molecule type" value="Genomic_DNA"/>
</dbReference>
<dbReference type="PANTHER" id="PTHR10146:SF14">
    <property type="entry name" value="PYRIDOXAL PHOSPHATE HOMEOSTASIS PROTEIN"/>
    <property type="match status" value="1"/>
</dbReference>
<comment type="cofactor">
    <cofactor evidence="3">
        <name>pyridoxal 5'-phosphate</name>
        <dbReference type="ChEBI" id="CHEBI:597326"/>
    </cofactor>
</comment>
<keyword evidence="1 2" id="KW-0663">Pyridoxal phosphate</keyword>
<feature type="compositionally biased region" description="Basic and acidic residues" evidence="4">
    <location>
        <begin position="25"/>
        <end position="36"/>
    </location>
</feature>
<evidence type="ECO:0000256" key="2">
    <source>
        <dbReference type="HAMAP-Rule" id="MF_02087"/>
    </source>
</evidence>
<accession>A0A8J3FK00</accession>
<organism evidence="5 6">
    <name type="scientific">Pilimelia terevasa</name>
    <dbReference type="NCBI Taxonomy" id="53372"/>
    <lineage>
        <taxon>Bacteria</taxon>
        <taxon>Bacillati</taxon>
        <taxon>Actinomycetota</taxon>
        <taxon>Actinomycetes</taxon>
        <taxon>Micromonosporales</taxon>
        <taxon>Micromonosporaceae</taxon>
        <taxon>Pilimelia</taxon>
    </lineage>
</organism>
<evidence type="ECO:0000256" key="4">
    <source>
        <dbReference type="SAM" id="MobiDB-lite"/>
    </source>
</evidence>
<dbReference type="PROSITE" id="PS01211">
    <property type="entry name" value="UPF0001"/>
    <property type="match status" value="1"/>
</dbReference>
<dbReference type="Proteomes" id="UP000662200">
    <property type="component" value="Unassembled WGS sequence"/>
</dbReference>
<dbReference type="NCBIfam" id="TIGR00044">
    <property type="entry name" value="YggS family pyridoxal phosphate-dependent enzyme"/>
    <property type="match status" value="1"/>
</dbReference>
<evidence type="ECO:0000313" key="5">
    <source>
        <dbReference type="EMBL" id="GGK26022.1"/>
    </source>
</evidence>